<dbReference type="KEGG" id="apln:108739232"/>
<feature type="compositionally biased region" description="Low complexity" evidence="1">
    <location>
        <begin position="66"/>
        <end position="82"/>
    </location>
</feature>
<dbReference type="GeneID" id="108739232"/>
<feature type="compositionally biased region" description="Basic and acidic residues" evidence="1">
    <location>
        <begin position="190"/>
        <end position="206"/>
    </location>
</feature>
<feature type="compositionally biased region" description="Basic and acidic residues" evidence="1">
    <location>
        <begin position="153"/>
        <end position="173"/>
    </location>
</feature>
<accession>A0A1W4X8B3</accession>
<evidence type="ECO:0000256" key="1">
    <source>
        <dbReference type="SAM" id="MobiDB-lite"/>
    </source>
</evidence>
<dbReference type="Proteomes" id="UP000192223">
    <property type="component" value="Unplaced"/>
</dbReference>
<dbReference type="GO" id="GO:0008270">
    <property type="term" value="F:zinc ion binding"/>
    <property type="evidence" value="ECO:0007669"/>
    <property type="project" value="InterPro"/>
</dbReference>
<dbReference type="InterPro" id="IPR056345">
    <property type="entry name" value="Znf-C2H2_CIZ1"/>
</dbReference>
<dbReference type="SMART" id="SM00355">
    <property type="entry name" value="ZnF_C2H2"/>
    <property type="match status" value="3"/>
</dbReference>
<dbReference type="STRING" id="224129.A0A1W4X8B3"/>
<feature type="domain" description="C2H2-type" evidence="2">
    <location>
        <begin position="253"/>
        <end position="275"/>
    </location>
</feature>
<organism evidence="3 4">
    <name type="scientific">Agrilus planipennis</name>
    <name type="common">Emerald ash borer</name>
    <name type="synonym">Agrilus marcopoli</name>
    <dbReference type="NCBI Taxonomy" id="224129"/>
    <lineage>
        <taxon>Eukaryota</taxon>
        <taxon>Metazoa</taxon>
        <taxon>Ecdysozoa</taxon>
        <taxon>Arthropoda</taxon>
        <taxon>Hexapoda</taxon>
        <taxon>Insecta</taxon>
        <taxon>Pterygota</taxon>
        <taxon>Neoptera</taxon>
        <taxon>Endopterygota</taxon>
        <taxon>Coleoptera</taxon>
        <taxon>Polyphaga</taxon>
        <taxon>Elateriformia</taxon>
        <taxon>Buprestoidea</taxon>
        <taxon>Buprestidae</taxon>
        <taxon>Agrilinae</taxon>
        <taxon>Agrilus</taxon>
    </lineage>
</organism>
<feature type="compositionally biased region" description="Basic and acidic residues" evidence="1">
    <location>
        <begin position="570"/>
        <end position="580"/>
    </location>
</feature>
<dbReference type="InterPro" id="IPR026811">
    <property type="entry name" value="CIZ1"/>
</dbReference>
<dbReference type="SMART" id="SM00451">
    <property type="entry name" value="ZnF_U1"/>
    <property type="match status" value="2"/>
</dbReference>
<dbReference type="PANTHER" id="PTHR15491">
    <property type="match status" value="1"/>
</dbReference>
<dbReference type="OrthoDB" id="6378952at2759"/>
<proteinExistence type="predicted"/>
<feature type="compositionally biased region" description="Polar residues" evidence="1">
    <location>
        <begin position="83"/>
        <end position="95"/>
    </location>
</feature>
<protein>
    <submittedName>
        <fullName evidence="4 5">Zinc finger protein on ecdysone puffs</fullName>
    </submittedName>
</protein>
<evidence type="ECO:0000313" key="3">
    <source>
        <dbReference type="Proteomes" id="UP000192223"/>
    </source>
</evidence>
<feature type="region of interest" description="Disordered" evidence="1">
    <location>
        <begin position="66"/>
        <end position="244"/>
    </location>
</feature>
<dbReference type="InterPro" id="IPR003604">
    <property type="entry name" value="Matrin/U1-like-C_Znf_C2H2"/>
</dbReference>
<reference evidence="4 5" key="1">
    <citation type="submission" date="2025-04" db="UniProtKB">
        <authorList>
            <consortium name="RefSeq"/>
        </authorList>
    </citation>
    <scope>IDENTIFICATION</scope>
    <source>
        <tissue evidence="4 5">Entire body</tissue>
    </source>
</reference>
<evidence type="ECO:0000313" key="5">
    <source>
        <dbReference type="RefSeq" id="XP_018328654.1"/>
    </source>
</evidence>
<dbReference type="Pfam" id="PF23330">
    <property type="entry name" value="zf-C2H2_14"/>
    <property type="match status" value="1"/>
</dbReference>
<dbReference type="InterPro" id="IPR036236">
    <property type="entry name" value="Znf_C2H2_sf"/>
</dbReference>
<dbReference type="AlphaFoldDB" id="A0A1W4X8B3"/>
<evidence type="ECO:0000259" key="2">
    <source>
        <dbReference type="PROSITE" id="PS00028"/>
    </source>
</evidence>
<feature type="compositionally biased region" description="Basic and acidic residues" evidence="1">
    <location>
        <begin position="122"/>
        <end position="144"/>
    </location>
</feature>
<feature type="compositionally biased region" description="Acidic residues" evidence="1">
    <location>
        <begin position="174"/>
        <end position="189"/>
    </location>
</feature>
<dbReference type="PANTHER" id="PTHR15491:SF9">
    <property type="entry name" value="CIP1-INTERACTING ZINC FINGER PROTEIN"/>
    <property type="match status" value="1"/>
</dbReference>
<feature type="compositionally biased region" description="Polar residues" evidence="1">
    <location>
        <begin position="1"/>
        <end position="28"/>
    </location>
</feature>
<feature type="compositionally biased region" description="Basic and acidic residues" evidence="1">
    <location>
        <begin position="98"/>
        <end position="109"/>
    </location>
</feature>
<gene>
    <name evidence="4 5" type="primary">LOC108739232</name>
</gene>
<dbReference type="GO" id="GO:0005634">
    <property type="term" value="C:nucleus"/>
    <property type="evidence" value="ECO:0007669"/>
    <property type="project" value="TreeGrafter"/>
</dbReference>
<feature type="region of interest" description="Disordered" evidence="1">
    <location>
        <begin position="1"/>
        <end position="39"/>
    </location>
</feature>
<evidence type="ECO:0000313" key="4">
    <source>
        <dbReference type="RefSeq" id="XP_018328580.1"/>
    </source>
</evidence>
<feature type="region of interest" description="Disordered" evidence="1">
    <location>
        <begin position="491"/>
        <end position="595"/>
    </location>
</feature>
<feature type="compositionally biased region" description="Basic and acidic residues" evidence="1">
    <location>
        <begin position="215"/>
        <end position="242"/>
    </location>
</feature>
<dbReference type="CTD" id="45961"/>
<dbReference type="RefSeq" id="XP_018328654.1">
    <property type="nucleotide sequence ID" value="XM_018473152.2"/>
</dbReference>
<dbReference type="PROSITE" id="PS00028">
    <property type="entry name" value="ZINC_FINGER_C2H2_1"/>
    <property type="match status" value="1"/>
</dbReference>
<dbReference type="RefSeq" id="XP_018328580.1">
    <property type="nucleotide sequence ID" value="XM_018473078.2"/>
</dbReference>
<keyword evidence="3" id="KW-1185">Reference proteome</keyword>
<feature type="region of interest" description="Disordered" evidence="1">
    <location>
        <begin position="618"/>
        <end position="643"/>
    </location>
</feature>
<dbReference type="GO" id="GO:0003676">
    <property type="term" value="F:nucleic acid binding"/>
    <property type="evidence" value="ECO:0007669"/>
    <property type="project" value="InterPro"/>
</dbReference>
<dbReference type="InterPro" id="IPR013087">
    <property type="entry name" value="Znf_C2H2_type"/>
</dbReference>
<sequence>MANRRFSGNSPRSGRSFPQQFQNTNVSPWQGGAAPGNSLNSGLLSQLAAPQAQLALALTSLLQNQQQSNNPPSLLSLNTSPAFGSQDSYNSQNRFASRGRDFRRPDPYNKNRGGSGGGNWRLESRGNNKGSNRNDFRSNRDRRPQLKNKSSNKPKDSDKNEKVENDSSIKQSEEVVDVSLDESRDEDGTEKEKKRDWKEEKKAVGDKEEEAVDLIEDRSSPTAEDDKDKKKDQGMKRPREGRYQGVPPSLLHCFVCTKSMWDGESFQNHLRGKAHKQMMDSLIESFQITVNILRENMRLAEEKKMIELERFNRSSRNFHRKVQEPESHCNMCDLKFLGKIIAHRKTEGHQRLKRFLHPSCHHCNLEFPSRVEWVEHRFTREHLKKLADMDSGESAKIIEDDLEMDLEPLLEESLLSEDDNPVLELDDDLKDLQNRIPAYKKNRPVGTLSLKPLTGNFCEICDRFIHDKNVDAHLRSERHYYKFVDAAKTKYKAQTESKENDKEKDENNWKRRKLDSKEDNSEEKKEETETVNGDGNEMYDPEEACNKDNAANEDDEDEERQLDEEEENEGDIKQIIKEEPNTQEESSQQVPVKIKEESTDVLQKEVINECSVKVEKVENSPRVRRVGQVKNGAGPKSKTRGRK</sequence>
<name>A0A1W4X8B3_AGRPL</name>
<dbReference type="SUPFAM" id="SSF57667">
    <property type="entry name" value="beta-beta-alpha zinc fingers"/>
    <property type="match status" value="1"/>
</dbReference>
<feature type="compositionally biased region" description="Acidic residues" evidence="1">
    <location>
        <begin position="551"/>
        <end position="569"/>
    </location>
</feature>
<feature type="compositionally biased region" description="Basic and acidic residues" evidence="1">
    <location>
        <begin position="491"/>
        <end position="528"/>
    </location>
</feature>